<feature type="region of interest" description="Disordered" evidence="1">
    <location>
        <begin position="116"/>
        <end position="154"/>
    </location>
</feature>
<reference evidence="2" key="1">
    <citation type="submission" date="2021-05" db="EMBL/GenBank/DDBJ databases">
        <authorList>
            <person name="Pietrasiak N."/>
            <person name="Ward R."/>
            <person name="Stajich J.E."/>
            <person name="Kurbessoian T."/>
        </authorList>
    </citation>
    <scope>NUCLEOTIDE SEQUENCE</scope>
    <source>
        <strain evidence="2">CPER-KK1</strain>
    </source>
</reference>
<organism evidence="2 3">
    <name type="scientific">Symplocastrum torsivum CPER-KK1</name>
    <dbReference type="NCBI Taxonomy" id="450513"/>
    <lineage>
        <taxon>Bacteria</taxon>
        <taxon>Bacillati</taxon>
        <taxon>Cyanobacteriota</taxon>
        <taxon>Cyanophyceae</taxon>
        <taxon>Oscillatoriophycideae</taxon>
        <taxon>Oscillatoriales</taxon>
        <taxon>Microcoleaceae</taxon>
        <taxon>Symplocastrum</taxon>
    </lineage>
</organism>
<dbReference type="Gene3D" id="1.20.120.1490">
    <property type="match status" value="1"/>
</dbReference>
<name>A0A951UAB2_9CYAN</name>
<proteinExistence type="predicted"/>
<dbReference type="AlphaFoldDB" id="A0A951UAB2"/>
<evidence type="ECO:0000256" key="1">
    <source>
        <dbReference type="SAM" id="MobiDB-lite"/>
    </source>
</evidence>
<sequence>MNPKFGLSLKNRLSTIKLLPLVAGTLSLALSTAIVPVVFAQSNTPPAPTQSRQNWLNLTQEQQEQMQQIKQAKQEQIDNILTAEQRSLVEAARKNGEHPRRVFQSLNLTDEQQAQMEEVRQTAKEQMDAILTAEQRQQLEQHRQSRPQGMRTPQ</sequence>
<gene>
    <name evidence="2" type="ORF">KME25_17910</name>
</gene>
<feature type="compositionally biased region" description="Basic and acidic residues" evidence="1">
    <location>
        <begin position="117"/>
        <end position="127"/>
    </location>
</feature>
<dbReference type="Pfam" id="PF07813">
    <property type="entry name" value="LTXXQ"/>
    <property type="match status" value="1"/>
</dbReference>
<accession>A0A951UAB2</accession>
<reference evidence="2" key="2">
    <citation type="journal article" date="2022" name="Microbiol. Resour. Announc.">
        <title>Metagenome Sequencing to Explore Phylogenomics of Terrestrial Cyanobacteria.</title>
        <authorList>
            <person name="Ward R.D."/>
            <person name="Stajich J.E."/>
            <person name="Johansen J.R."/>
            <person name="Huntemann M."/>
            <person name="Clum A."/>
            <person name="Foster B."/>
            <person name="Foster B."/>
            <person name="Roux S."/>
            <person name="Palaniappan K."/>
            <person name="Varghese N."/>
            <person name="Mukherjee S."/>
            <person name="Reddy T.B.K."/>
            <person name="Daum C."/>
            <person name="Copeland A."/>
            <person name="Chen I.A."/>
            <person name="Ivanova N.N."/>
            <person name="Kyrpides N.C."/>
            <person name="Shapiro N."/>
            <person name="Eloe-Fadrosh E.A."/>
            <person name="Pietrasiak N."/>
        </authorList>
    </citation>
    <scope>NUCLEOTIDE SEQUENCE</scope>
    <source>
        <strain evidence="2">CPER-KK1</strain>
    </source>
</reference>
<dbReference type="EMBL" id="JAHHIF010000023">
    <property type="protein sequence ID" value="MBW4546298.1"/>
    <property type="molecule type" value="Genomic_DNA"/>
</dbReference>
<comment type="caution">
    <text evidence="2">The sequence shown here is derived from an EMBL/GenBank/DDBJ whole genome shotgun (WGS) entry which is preliminary data.</text>
</comment>
<evidence type="ECO:0008006" key="4">
    <source>
        <dbReference type="Google" id="ProtNLM"/>
    </source>
</evidence>
<dbReference type="InterPro" id="IPR012899">
    <property type="entry name" value="LTXXQ"/>
</dbReference>
<evidence type="ECO:0000313" key="2">
    <source>
        <dbReference type="EMBL" id="MBW4546298.1"/>
    </source>
</evidence>
<protein>
    <recommendedName>
        <fullName evidence="4">P pilus assembly/Cpx signaling pathway, periplasmic inhibitor/zinc-resistance associated protein</fullName>
    </recommendedName>
</protein>
<evidence type="ECO:0000313" key="3">
    <source>
        <dbReference type="Proteomes" id="UP000753908"/>
    </source>
</evidence>
<dbReference type="Proteomes" id="UP000753908">
    <property type="component" value="Unassembled WGS sequence"/>
</dbReference>